<dbReference type="AlphaFoldDB" id="A0AAV5V6G5"/>
<dbReference type="EMBL" id="BTSY01000002">
    <property type="protein sequence ID" value="GMT14718.1"/>
    <property type="molecule type" value="Genomic_DNA"/>
</dbReference>
<accession>A0AAV5V6G5</accession>
<evidence type="ECO:0000313" key="2">
    <source>
        <dbReference type="EMBL" id="GMT14718.1"/>
    </source>
</evidence>
<protein>
    <submittedName>
        <fullName evidence="2">Uncharacterized protein</fullName>
    </submittedName>
</protein>
<evidence type="ECO:0000313" key="3">
    <source>
        <dbReference type="Proteomes" id="UP001432322"/>
    </source>
</evidence>
<reference evidence="2" key="1">
    <citation type="submission" date="2023-10" db="EMBL/GenBank/DDBJ databases">
        <title>Genome assembly of Pristionchus species.</title>
        <authorList>
            <person name="Yoshida K."/>
            <person name="Sommer R.J."/>
        </authorList>
    </citation>
    <scope>NUCLEOTIDE SEQUENCE</scope>
    <source>
        <strain evidence="2">RS5133</strain>
    </source>
</reference>
<dbReference type="Proteomes" id="UP001432322">
    <property type="component" value="Unassembled WGS sequence"/>
</dbReference>
<feature type="region of interest" description="Disordered" evidence="1">
    <location>
        <begin position="58"/>
        <end position="92"/>
    </location>
</feature>
<keyword evidence="3" id="KW-1185">Reference proteome</keyword>
<organism evidence="2 3">
    <name type="scientific">Pristionchus fissidentatus</name>
    <dbReference type="NCBI Taxonomy" id="1538716"/>
    <lineage>
        <taxon>Eukaryota</taxon>
        <taxon>Metazoa</taxon>
        <taxon>Ecdysozoa</taxon>
        <taxon>Nematoda</taxon>
        <taxon>Chromadorea</taxon>
        <taxon>Rhabditida</taxon>
        <taxon>Rhabditina</taxon>
        <taxon>Diplogasteromorpha</taxon>
        <taxon>Diplogasteroidea</taxon>
        <taxon>Neodiplogasteridae</taxon>
        <taxon>Pristionchus</taxon>
    </lineage>
</organism>
<name>A0AAV5V6G5_9BILA</name>
<feature type="non-terminal residue" evidence="2">
    <location>
        <position position="1"/>
    </location>
</feature>
<feature type="compositionally biased region" description="Basic and acidic residues" evidence="1">
    <location>
        <begin position="82"/>
        <end position="92"/>
    </location>
</feature>
<gene>
    <name evidence="2" type="ORF">PFISCL1PPCAC_6015</name>
</gene>
<evidence type="ECO:0000256" key="1">
    <source>
        <dbReference type="SAM" id="MobiDB-lite"/>
    </source>
</evidence>
<feature type="non-terminal residue" evidence="2">
    <location>
        <position position="92"/>
    </location>
</feature>
<feature type="compositionally biased region" description="Basic and acidic residues" evidence="1">
    <location>
        <begin position="58"/>
        <end position="69"/>
    </location>
</feature>
<comment type="caution">
    <text evidence="2">The sequence shown here is derived from an EMBL/GenBank/DDBJ whole genome shotgun (WGS) entry which is preliminary data.</text>
</comment>
<proteinExistence type="predicted"/>
<sequence length="92" mass="9969">LQLSLIHFLEKGQVSEMRSLPVLLSLVAISIAFSGGRVKRQLGQADFAAFDKHYDSSASVDKSEEERVTEVISIEDSSEEEGSGHESEEGSG</sequence>